<protein>
    <submittedName>
        <fullName evidence="1">Uncharacterized protein</fullName>
    </submittedName>
</protein>
<dbReference type="Proteomes" id="UP001054945">
    <property type="component" value="Unassembled WGS sequence"/>
</dbReference>
<organism evidence="1 2">
    <name type="scientific">Caerostris extrusa</name>
    <name type="common">Bark spider</name>
    <name type="synonym">Caerostris bankana</name>
    <dbReference type="NCBI Taxonomy" id="172846"/>
    <lineage>
        <taxon>Eukaryota</taxon>
        <taxon>Metazoa</taxon>
        <taxon>Ecdysozoa</taxon>
        <taxon>Arthropoda</taxon>
        <taxon>Chelicerata</taxon>
        <taxon>Arachnida</taxon>
        <taxon>Araneae</taxon>
        <taxon>Araneomorphae</taxon>
        <taxon>Entelegynae</taxon>
        <taxon>Araneoidea</taxon>
        <taxon>Araneidae</taxon>
        <taxon>Caerostris</taxon>
    </lineage>
</organism>
<reference evidence="1 2" key="1">
    <citation type="submission" date="2021-06" db="EMBL/GenBank/DDBJ databases">
        <title>Caerostris extrusa draft genome.</title>
        <authorList>
            <person name="Kono N."/>
            <person name="Arakawa K."/>
        </authorList>
    </citation>
    <scope>NUCLEOTIDE SEQUENCE [LARGE SCALE GENOMIC DNA]</scope>
</reference>
<dbReference type="AlphaFoldDB" id="A0AAV4RUY6"/>
<keyword evidence="2" id="KW-1185">Reference proteome</keyword>
<evidence type="ECO:0000313" key="1">
    <source>
        <dbReference type="EMBL" id="GIY23703.1"/>
    </source>
</evidence>
<proteinExistence type="predicted"/>
<accession>A0AAV4RUY6</accession>
<sequence length="81" mass="9182">MWDNDKNDACQDSKHKIEYLEGNAFFPTSIKAHQFSSTETYPPLKYTRGDVKWSPRGPLLGCRKGCARVASKFACDIRQLG</sequence>
<name>A0AAV4RUY6_CAEEX</name>
<evidence type="ECO:0000313" key="2">
    <source>
        <dbReference type="Proteomes" id="UP001054945"/>
    </source>
</evidence>
<dbReference type="EMBL" id="BPLR01008303">
    <property type="protein sequence ID" value="GIY23703.1"/>
    <property type="molecule type" value="Genomic_DNA"/>
</dbReference>
<gene>
    <name evidence="1" type="ORF">CEXT_632491</name>
</gene>
<comment type="caution">
    <text evidence="1">The sequence shown here is derived from an EMBL/GenBank/DDBJ whole genome shotgun (WGS) entry which is preliminary data.</text>
</comment>